<comment type="caution">
    <text evidence="4">The sequence shown here is derived from an EMBL/GenBank/DDBJ whole genome shotgun (WGS) entry which is preliminary data.</text>
</comment>
<dbReference type="Gene3D" id="1.25.40.20">
    <property type="entry name" value="Ankyrin repeat-containing domain"/>
    <property type="match status" value="4"/>
</dbReference>
<evidence type="ECO:0000256" key="2">
    <source>
        <dbReference type="ARBA" id="ARBA00023043"/>
    </source>
</evidence>
<feature type="repeat" description="ANK" evidence="3">
    <location>
        <begin position="118"/>
        <end position="150"/>
    </location>
</feature>
<dbReference type="SUPFAM" id="SSF140860">
    <property type="entry name" value="Pseudo ankyrin repeat-like"/>
    <property type="match status" value="1"/>
</dbReference>
<dbReference type="PANTHER" id="PTHR24198">
    <property type="entry name" value="ANKYRIN REPEAT AND PROTEIN KINASE DOMAIN-CONTAINING PROTEIN"/>
    <property type="match status" value="1"/>
</dbReference>
<dbReference type="PANTHER" id="PTHR24198:SF165">
    <property type="entry name" value="ANKYRIN REPEAT-CONTAINING PROTEIN-RELATED"/>
    <property type="match status" value="1"/>
</dbReference>
<dbReference type="STRING" id="78410.A0A0P7BFE5"/>
<dbReference type="SUPFAM" id="SSF48403">
    <property type="entry name" value="Ankyrin repeat"/>
    <property type="match status" value="2"/>
</dbReference>
<keyword evidence="5" id="KW-1185">Reference proteome</keyword>
<organism evidence="4 5">
    <name type="scientific">Neonectria ditissima</name>
    <dbReference type="NCBI Taxonomy" id="78410"/>
    <lineage>
        <taxon>Eukaryota</taxon>
        <taxon>Fungi</taxon>
        <taxon>Dikarya</taxon>
        <taxon>Ascomycota</taxon>
        <taxon>Pezizomycotina</taxon>
        <taxon>Sordariomycetes</taxon>
        <taxon>Hypocreomycetidae</taxon>
        <taxon>Hypocreales</taxon>
        <taxon>Nectriaceae</taxon>
        <taxon>Neonectria</taxon>
    </lineage>
</organism>
<keyword evidence="2 3" id="KW-0040">ANK repeat</keyword>
<name>A0A0P7BFE5_9HYPO</name>
<dbReference type="PROSITE" id="PS50088">
    <property type="entry name" value="ANK_REPEAT"/>
    <property type="match status" value="1"/>
</dbReference>
<accession>A0A0P7BFE5</accession>
<protein>
    <submittedName>
        <fullName evidence="4">Uncharacterized protein</fullName>
    </submittedName>
</protein>
<evidence type="ECO:0000256" key="1">
    <source>
        <dbReference type="ARBA" id="ARBA00022737"/>
    </source>
</evidence>
<dbReference type="PROSITE" id="PS50297">
    <property type="entry name" value="ANK_REP_REGION"/>
    <property type="match status" value="1"/>
</dbReference>
<dbReference type="EMBL" id="LKCW01000060">
    <property type="protein sequence ID" value="KPM41718.1"/>
    <property type="molecule type" value="Genomic_DNA"/>
</dbReference>
<reference evidence="4 5" key="1">
    <citation type="submission" date="2015-09" db="EMBL/GenBank/DDBJ databases">
        <title>Draft genome of a European isolate of the apple canker pathogen Neonectria ditissima.</title>
        <authorList>
            <person name="Gomez-Cortecero A."/>
            <person name="Harrison R.J."/>
            <person name="Armitage A.D."/>
        </authorList>
    </citation>
    <scope>NUCLEOTIDE SEQUENCE [LARGE SCALE GENOMIC DNA]</scope>
    <source>
        <strain evidence="4 5">R09/05</strain>
    </source>
</reference>
<gene>
    <name evidence="4" type="ORF">AK830_g4822</name>
</gene>
<evidence type="ECO:0000313" key="5">
    <source>
        <dbReference type="Proteomes" id="UP000050424"/>
    </source>
</evidence>
<dbReference type="AlphaFoldDB" id="A0A0P7BFE5"/>
<dbReference type="InterPro" id="IPR036770">
    <property type="entry name" value="Ankyrin_rpt-contain_sf"/>
</dbReference>
<dbReference type="InterPro" id="IPR002110">
    <property type="entry name" value="Ankyrin_rpt"/>
</dbReference>
<sequence length="693" mass="76039">MAVIEDLPCEVVLQIADECVRGVHPKLGQYPSSYAKYHSHLARTSRHFYAMLNLELYKRNVHEDPPLDSCVLWAATSGQLNTIRLAHGLGADLSNNGSSRDPDNKGPGVYGVPGRSGFSAAPLHLAIFNGHRDIVEYLLDNGAVVDVEARRFCVGNAREINSHCPSFPYPLHVALAHKSGVEDAAAMLIKHGAHLMASNMDAFPIVAQSGRVDLVRLLLELDEPAVTAAALRYAVEMRDADLFWRMMARPNLNVATPDHTGRTALHFAARLDDMTYAMAILQRPEVNAAAADDRLRTALHTAAKRGNLPLVERILQHQEVNAAFPDEMERTALHFAVAAKSVGVTKRLLERAEVNAGVWSTMIDTRTPIQLAIHLGVPELVDMLLARHDVSATMVEYNGRTLLHHLVDTKNKTGAMAPFVDKLIARGVPIDAVADVDTALLYAIKRSKFAMALTLLEHNASTDITPPDPFLWTPLHHCLFGHGPKQTELVAKLISLGTGMDSYAEPNENGSTAYNTISCGSQLFFAAVYARNIDCMKLLIDAGAAVHSNVMYTERDQSESGLNFGDQESLLAGIFRHRLRIVPASDDCVEEVREITCLLLQHGAALEPVDESRSALDWGYLAAIRHGSFALLNLLLDNSTKDNAPAFFIEDVAVRCRANMLNPDNQQVIRLLTRFMTREYPGMDLDGLPSESG</sequence>
<proteinExistence type="predicted"/>
<evidence type="ECO:0000313" key="4">
    <source>
        <dbReference type="EMBL" id="KPM41718.1"/>
    </source>
</evidence>
<dbReference type="SMART" id="SM00248">
    <property type="entry name" value="ANK"/>
    <property type="match status" value="12"/>
</dbReference>
<keyword evidence="1" id="KW-0677">Repeat</keyword>
<dbReference type="Pfam" id="PF00023">
    <property type="entry name" value="Ank"/>
    <property type="match status" value="1"/>
</dbReference>
<dbReference type="Pfam" id="PF12796">
    <property type="entry name" value="Ank_2"/>
    <property type="match status" value="1"/>
</dbReference>
<dbReference type="Proteomes" id="UP000050424">
    <property type="component" value="Unassembled WGS sequence"/>
</dbReference>
<evidence type="ECO:0000256" key="3">
    <source>
        <dbReference type="PROSITE-ProRule" id="PRU00023"/>
    </source>
</evidence>
<dbReference type="OrthoDB" id="341259at2759"/>